<dbReference type="AlphaFoldDB" id="A0A1I6TLQ6"/>
<dbReference type="EMBL" id="FPAA01000010">
    <property type="protein sequence ID" value="SFS90149.1"/>
    <property type="molecule type" value="Genomic_DNA"/>
</dbReference>
<dbReference type="Pfam" id="PF00126">
    <property type="entry name" value="HTH_1"/>
    <property type="match status" value="1"/>
</dbReference>
<dbReference type="PROSITE" id="PS50931">
    <property type="entry name" value="HTH_LYSR"/>
    <property type="match status" value="1"/>
</dbReference>
<dbReference type="SUPFAM" id="SSF53850">
    <property type="entry name" value="Periplasmic binding protein-like II"/>
    <property type="match status" value="1"/>
</dbReference>
<accession>A0A1I6TLQ6</accession>
<dbReference type="SUPFAM" id="SSF46785">
    <property type="entry name" value="Winged helix' DNA-binding domain"/>
    <property type="match status" value="1"/>
</dbReference>
<dbReference type="Gene3D" id="1.10.10.10">
    <property type="entry name" value="Winged helix-like DNA-binding domain superfamily/Winged helix DNA-binding domain"/>
    <property type="match status" value="1"/>
</dbReference>
<evidence type="ECO:0000259" key="5">
    <source>
        <dbReference type="PROSITE" id="PS50931"/>
    </source>
</evidence>
<evidence type="ECO:0000256" key="4">
    <source>
        <dbReference type="ARBA" id="ARBA00023163"/>
    </source>
</evidence>
<dbReference type="GO" id="GO:0000976">
    <property type="term" value="F:transcription cis-regulatory region binding"/>
    <property type="evidence" value="ECO:0007669"/>
    <property type="project" value="TreeGrafter"/>
</dbReference>
<evidence type="ECO:0000313" key="7">
    <source>
        <dbReference type="Proteomes" id="UP000198660"/>
    </source>
</evidence>
<dbReference type="Pfam" id="PF03466">
    <property type="entry name" value="LysR_substrate"/>
    <property type="match status" value="1"/>
</dbReference>
<name>A0A1I6TLQ6_9BACL</name>
<keyword evidence="3 6" id="KW-0238">DNA-binding</keyword>
<comment type="similarity">
    <text evidence="1">Belongs to the LysR transcriptional regulatory family.</text>
</comment>
<evidence type="ECO:0000256" key="1">
    <source>
        <dbReference type="ARBA" id="ARBA00009437"/>
    </source>
</evidence>
<dbReference type="GO" id="GO:0003700">
    <property type="term" value="F:DNA-binding transcription factor activity"/>
    <property type="evidence" value="ECO:0007669"/>
    <property type="project" value="InterPro"/>
</dbReference>
<reference evidence="7" key="1">
    <citation type="submission" date="2016-10" db="EMBL/GenBank/DDBJ databases">
        <authorList>
            <person name="Varghese N."/>
            <person name="Submissions S."/>
        </authorList>
    </citation>
    <scope>NUCLEOTIDE SEQUENCE [LARGE SCALE GENOMIC DNA]</scope>
    <source>
        <strain evidence="7">DSM 45789</strain>
    </source>
</reference>
<evidence type="ECO:0000313" key="6">
    <source>
        <dbReference type="EMBL" id="SFS90149.1"/>
    </source>
</evidence>
<sequence length="286" mass="32942">MNFIDLEIFKTVAQHKSITKAAEELNYVQSHITNRIAHVEKAVNAQLFYRHRRGMILTPNGRILIQYADEILQLINDVKKKFIQPKELMKIGSTDSISSIYLPKLILKYHHSYPEVDISLITSSSENLIKKILNYEIDSAFIVGSTNQLDIVSYPYKEEELVLISSSDYHSIRNAKDLENQTILVFNKGCYHRFLLENWLKDENIHSFKKIEFDTIEGIIGCVQAGLGIAIVSQSIAQKYSHWQIKSHPIPSKYNRVLINLIQRKDNQLSLALSNFTKMAEEKYGV</sequence>
<feature type="domain" description="HTH lysR-type" evidence="5">
    <location>
        <begin position="1"/>
        <end position="58"/>
    </location>
</feature>
<dbReference type="PANTHER" id="PTHR30126">
    <property type="entry name" value="HTH-TYPE TRANSCRIPTIONAL REGULATOR"/>
    <property type="match status" value="1"/>
</dbReference>
<proteinExistence type="inferred from homology"/>
<keyword evidence="7" id="KW-1185">Reference proteome</keyword>
<keyword evidence="2" id="KW-0805">Transcription regulation</keyword>
<dbReference type="InterPro" id="IPR005119">
    <property type="entry name" value="LysR_subst-bd"/>
</dbReference>
<evidence type="ECO:0000256" key="2">
    <source>
        <dbReference type="ARBA" id="ARBA00023015"/>
    </source>
</evidence>
<dbReference type="InterPro" id="IPR036388">
    <property type="entry name" value="WH-like_DNA-bd_sf"/>
</dbReference>
<dbReference type="RefSeq" id="WP_176392081.1">
    <property type="nucleotide sequence ID" value="NZ_FPAA01000010.1"/>
</dbReference>
<gene>
    <name evidence="6" type="ORF">SAMN05444972_110119</name>
</gene>
<dbReference type="InterPro" id="IPR000847">
    <property type="entry name" value="LysR_HTH_N"/>
</dbReference>
<dbReference type="FunFam" id="1.10.10.10:FF:000001">
    <property type="entry name" value="LysR family transcriptional regulator"/>
    <property type="match status" value="1"/>
</dbReference>
<dbReference type="InterPro" id="IPR036390">
    <property type="entry name" value="WH_DNA-bd_sf"/>
</dbReference>
<protein>
    <submittedName>
        <fullName evidence="6">DNA-binding transcriptional regulator, LysR family</fullName>
    </submittedName>
</protein>
<dbReference type="Gene3D" id="3.40.190.290">
    <property type="match status" value="1"/>
</dbReference>
<keyword evidence="4" id="KW-0804">Transcription</keyword>
<evidence type="ECO:0000256" key="3">
    <source>
        <dbReference type="ARBA" id="ARBA00023125"/>
    </source>
</evidence>
<organism evidence="6 7">
    <name type="scientific">Marininema halotolerans</name>
    <dbReference type="NCBI Taxonomy" id="1155944"/>
    <lineage>
        <taxon>Bacteria</taxon>
        <taxon>Bacillati</taxon>
        <taxon>Bacillota</taxon>
        <taxon>Bacilli</taxon>
        <taxon>Bacillales</taxon>
        <taxon>Thermoactinomycetaceae</taxon>
        <taxon>Marininema</taxon>
    </lineage>
</organism>
<dbReference type="PANTHER" id="PTHR30126:SF40">
    <property type="entry name" value="HTH-TYPE TRANSCRIPTIONAL REGULATOR GLTR"/>
    <property type="match status" value="1"/>
</dbReference>
<dbReference type="Proteomes" id="UP000198660">
    <property type="component" value="Unassembled WGS sequence"/>
</dbReference>